<reference evidence="1" key="1">
    <citation type="journal article" date="2014" name="Front. Microbiol.">
        <title>High frequency of phylogenetically diverse reductive dehalogenase-homologous genes in deep subseafloor sedimentary metagenomes.</title>
        <authorList>
            <person name="Kawai M."/>
            <person name="Futagami T."/>
            <person name="Toyoda A."/>
            <person name="Takaki Y."/>
            <person name="Nishi S."/>
            <person name="Hori S."/>
            <person name="Arai W."/>
            <person name="Tsubouchi T."/>
            <person name="Morono Y."/>
            <person name="Uchiyama I."/>
            <person name="Ito T."/>
            <person name="Fujiyama A."/>
            <person name="Inagaki F."/>
            <person name="Takami H."/>
        </authorList>
    </citation>
    <scope>NUCLEOTIDE SEQUENCE</scope>
    <source>
        <strain evidence="1">Expedition CK06-06</strain>
    </source>
</reference>
<comment type="caution">
    <text evidence="1">The sequence shown here is derived from an EMBL/GenBank/DDBJ whole genome shotgun (WGS) entry which is preliminary data.</text>
</comment>
<proteinExistence type="predicted"/>
<protein>
    <submittedName>
        <fullName evidence="1">Uncharacterized protein</fullName>
    </submittedName>
</protein>
<sequence>MPADKILEILKQLTAAELGEFLVSRRVPARFGVLTPAECNQLFMRAMARKFQLLFAEMKECLDQGHVGG</sequence>
<dbReference type="EMBL" id="BARV01000069">
    <property type="protein sequence ID" value="GAH92798.1"/>
    <property type="molecule type" value="Genomic_DNA"/>
</dbReference>
<organism evidence="1">
    <name type="scientific">marine sediment metagenome</name>
    <dbReference type="NCBI Taxonomy" id="412755"/>
    <lineage>
        <taxon>unclassified sequences</taxon>
        <taxon>metagenomes</taxon>
        <taxon>ecological metagenomes</taxon>
    </lineage>
</organism>
<gene>
    <name evidence="1" type="ORF">S06H3_00408</name>
</gene>
<name>X1LF59_9ZZZZ</name>
<dbReference type="AlphaFoldDB" id="X1LF59"/>
<accession>X1LF59</accession>
<evidence type="ECO:0000313" key="1">
    <source>
        <dbReference type="EMBL" id="GAH92798.1"/>
    </source>
</evidence>